<dbReference type="AlphaFoldDB" id="A0AAE0CXG1"/>
<feature type="region of interest" description="Disordered" evidence="1">
    <location>
        <begin position="1"/>
        <end position="59"/>
    </location>
</feature>
<comment type="caution">
    <text evidence="2">The sequence shown here is derived from an EMBL/GenBank/DDBJ whole genome shotgun (WGS) entry which is preliminary data.</text>
</comment>
<keyword evidence="3" id="KW-1185">Reference proteome</keyword>
<organism evidence="2 3">
    <name type="scientific">Colletotrichum kahawae</name>
    <name type="common">Coffee berry disease fungus</name>
    <dbReference type="NCBI Taxonomy" id="34407"/>
    <lineage>
        <taxon>Eukaryota</taxon>
        <taxon>Fungi</taxon>
        <taxon>Dikarya</taxon>
        <taxon>Ascomycota</taxon>
        <taxon>Pezizomycotina</taxon>
        <taxon>Sordariomycetes</taxon>
        <taxon>Hypocreomycetidae</taxon>
        <taxon>Glomerellales</taxon>
        <taxon>Glomerellaceae</taxon>
        <taxon>Colletotrichum</taxon>
        <taxon>Colletotrichum gloeosporioides species complex</taxon>
    </lineage>
</organism>
<sequence length="59" mass="6728">MADLRKKKMPPPPPAVRVRCCPTPKKKKKKKKKNRLGACPVCPEKSHINSPPRFLPSPW</sequence>
<accession>A0AAE0CXG1</accession>
<protein>
    <submittedName>
        <fullName evidence="2">Uncharacterized protein</fullName>
    </submittedName>
</protein>
<evidence type="ECO:0000256" key="1">
    <source>
        <dbReference type="SAM" id="MobiDB-lite"/>
    </source>
</evidence>
<dbReference type="EMBL" id="VYYT01000865">
    <property type="protein sequence ID" value="KAK2728954.1"/>
    <property type="molecule type" value="Genomic_DNA"/>
</dbReference>
<evidence type="ECO:0000313" key="3">
    <source>
        <dbReference type="Proteomes" id="UP001281614"/>
    </source>
</evidence>
<reference evidence="2" key="1">
    <citation type="submission" date="2023-02" db="EMBL/GenBank/DDBJ databases">
        <title>Colletotrichum kahawae CIFC_Que2 genome sequencing and assembly.</title>
        <authorList>
            <person name="Baroncelli R."/>
        </authorList>
    </citation>
    <scope>NUCLEOTIDE SEQUENCE</scope>
    <source>
        <strain evidence="2">CIFC_Que2</strain>
    </source>
</reference>
<name>A0AAE0CXG1_COLKA</name>
<evidence type="ECO:0000313" key="2">
    <source>
        <dbReference type="EMBL" id="KAK2728954.1"/>
    </source>
</evidence>
<gene>
    <name evidence="2" type="ORF">CKAH01_10650</name>
</gene>
<feature type="compositionally biased region" description="Basic residues" evidence="1">
    <location>
        <begin position="24"/>
        <end position="35"/>
    </location>
</feature>
<proteinExistence type="predicted"/>
<dbReference type="Proteomes" id="UP001281614">
    <property type="component" value="Unassembled WGS sequence"/>
</dbReference>